<feature type="compositionally biased region" description="Polar residues" evidence="2">
    <location>
        <begin position="467"/>
        <end position="476"/>
    </location>
</feature>
<feature type="compositionally biased region" description="Polar residues" evidence="2">
    <location>
        <begin position="258"/>
        <end position="274"/>
    </location>
</feature>
<name>A0A6L2NQ97_TANCI</name>
<feature type="compositionally biased region" description="Low complexity" evidence="2">
    <location>
        <begin position="400"/>
        <end position="412"/>
    </location>
</feature>
<dbReference type="EMBL" id="BKCJ010009484">
    <property type="protein sequence ID" value="GEU87182.1"/>
    <property type="molecule type" value="Genomic_DNA"/>
</dbReference>
<feature type="region of interest" description="Disordered" evidence="2">
    <location>
        <begin position="258"/>
        <end position="312"/>
    </location>
</feature>
<sequence>MARQCTQPKRPRNAAWFKEKLMLAEAQEADNLDAYDTDCDDLSLAKAVLMANHSSCDPEVLSKVPYFDSYPNDMINQDVKRCSNIISYSEYLQETQDAVIQDTIPSTPNDLFILSLFEQMTDHVAHLDKENQINKMQEIDTFKEILSNIVKEKESLSQNLTVFKTESKEKESKYIDKEIVLEKNKELENTIDEMKNYQKGLHKGYDRFQSLLSQLETHGAGVSTKDANQMFLSTQNVAFVSYDNTSSTNEVNTAFAVSTSSGHNSQKEGFTSYTDDLISKGNQDNRKRDARNTRYKARDNEKRSAKQNEHKARVTIDGEGFYWTSHSEDDIKDYALMAFNSSNSGLDTKSSDIEDSPVNDRFAKVKGMHAVPPHMTGNYMPPKSDFGIDESKFTYGPKQSTTSESDATTSDLDSCESISSVETLETEYESDNDDEHVTIPSKEHEKPSFAFVNTIEHVKTPRETTKEQNTYSQNAKPSKRDWNGLMSNKLGLGYGFTKKACFVCGSFSHLIRDSDFHKERMAKQDNPHQTLKGKCIVDSGCSRHMMRNKAYLVDYQDFNRGPVAFGGSKIRITGQKGLRENTVMPELYNKMELLRPITAENKANKTTGPKETNNSVGTQDSFDAGNSKIEAEHAQEYYVLPLCRSGRSSLLEELEKLKKQEKEANDAAETLRKTFAQSTEDFLLQAGTARAIITNYVNTASTPVNAASTALNTLRTPTNQDDSQIPSLEDIYEGHRQEEGMHYDEVFAPVARIEAIKIFLAFASYMGFIVYQMDVKSAFLYGKIDEEVYVSQPPGFIDPKLPNKVYKFIKALYGLHQALRACVKTASIPIETKNPLVKDEEAADVDVHLYRSMIGSLMYLTASRPDIMRLISWQCKTQTIVATSTTEAEYVAAASCYGQVLWNQNQISKTLNDEKQIRATIDSKAVVVTEASIRSYLLFNDADGTACLTNEAIFQNLALIEGEGAGAPAEHQPTPSLTHPSTEDQPPVTKSSSSHNTIQDSRNSLKGTNRSEGDQGSCFGNYQGDLGCRDYSYEGQDKETGEEVDKKDKPKPTLDDSKFDADLDTDHGMGYIGTEKLVNEGRLSEETKELVSTSRPEDSTVWPDVGTADPTTPPTITTSIFDDEDIIMAKTLIKMNEEKVKKNGVDM</sequence>
<dbReference type="InterPro" id="IPR013103">
    <property type="entry name" value="RVT_2"/>
</dbReference>
<accession>A0A6L2NQ97</accession>
<feature type="region of interest" description="Disordered" evidence="2">
    <location>
        <begin position="600"/>
        <end position="619"/>
    </location>
</feature>
<evidence type="ECO:0000259" key="3">
    <source>
        <dbReference type="Pfam" id="PF07727"/>
    </source>
</evidence>
<gene>
    <name evidence="4" type="ORF">Tci_059160</name>
</gene>
<dbReference type="PANTHER" id="PTHR11439:SF509">
    <property type="entry name" value="RNA-DIRECTED DNA POLYMERASE"/>
    <property type="match status" value="1"/>
</dbReference>
<evidence type="ECO:0000313" key="4">
    <source>
        <dbReference type="EMBL" id="GEU87182.1"/>
    </source>
</evidence>
<organism evidence="4">
    <name type="scientific">Tanacetum cinerariifolium</name>
    <name type="common">Dalmatian daisy</name>
    <name type="synonym">Chrysanthemum cinerariifolium</name>
    <dbReference type="NCBI Taxonomy" id="118510"/>
    <lineage>
        <taxon>Eukaryota</taxon>
        <taxon>Viridiplantae</taxon>
        <taxon>Streptophyta</taxon>
        <taxon>Embryophyta</taxon>
        <taxon>Tracheophyta</taxon>
        <taxon>Spermatophyta</taxon>
        <taxon>Magnoliopsida</taxon>
        <taxon>eudicotyledons</taxon>
        <taxon>Gunneridae</taxon>
        <taxon>Pentapetalae</taxon>
        <taxon>asterids</taxon>
        <taxon>campanulids</taxon>
        <taxon>Asterales</taxon>
        <taxon>Asteraceae</taxon>
        <taxon>Asteroideae</taxon>
        <taxon>Anthemideae</taxon>
        <taxon>Anthemidinae</taxon>
        <taxon>Tanacetum</taxon>
    </lineage>
</organism>
<protein>
    <submittedName>
        <fullName evidence="4">Putative ribonuclease H-like domain-containing protein</fullName>
    </submittedName>
</protein>
<keyword evidence="1" id="KW-0175">Coiled coil</keyword>
<feature type="region of interest" description="Disordered" evidence="2">
    <location>
        <begin position="965"/>
        <end position="1018"/>
    </location>
</feature>
<feature type="compositionally biased region" description="Basic and acidic residues" evidence="2">
    <location>
        <begin position="283"/>
        <end position="312"/>
    </location>
</feature>
<feature type="domain" description="Reverse transcriptase Ty1/copia-type" evidence="3">
    <location>
        <begin position="733"/>
        <end position="823"/>
    </location>
</feature>
<feature type="region of interest" description="Disordered" evidence="2">
    <location>
        <begin position="1030"/>
        <end position="1067"/>
    </location>
</feature>
<evidence type="ECO:0000256" key="2">
    <source>
        <dbReference type="SAM" id="MobiDB-lite"/>
    </source>
</evidence>
<dbReference type="PANTHER" id="PTHR11439">
    <property type="entry name" value="GAG-POL-RELATED RETROTRANSPOSON"/>
    <property type="match status" value="1"/>
</dbReference>
<feature type="region of interest" description="Disordered" evidence="2">
    <location>
        <begin position="1089"/>
        <end position="1118"/>
    </location>
</feature>
<feature type="region of interest" description="Disordered" evidence="2">
    <location>
        <begin position="461"/>
        <end position="482"/>
    </location>
</feature>
<reference evidence="4" key="1">
    <citation type="journal article" date="2019" name="Sci. Rep.">
        <title>Draft genome of Tanacetum cinerariifolium, the natural source of mosquito coil.</title>
        <authorList>
            <person name="Yamashiro T."/>
            <person name="Shiraishi A."/>
            <person name="Satake H."/>
            <person name="Nakayama K."/>
        </authorList>
    </citation>
    <scope>NUCLEOTIDE SEQUENCE</scope>
</reference>
<dbReference type="AlphaFoldDB" id="A0A6L2NQ97"/>
<feature type="compositionally biased region" description="Polar residues" evidence="2">
    <location>
        <begin position="973"/>
        <end position="1010"/>
    </location>
</feature>
<dbReference type="Pfam" id="PF07727">
    <property type="entry name" value="RVT_2"/>
    <property type="match status" value="1"/>
</dbReference>
<comment type="caution">
    <text evidence="4">The sequence shown here is derived from an EMBL/GenBank/DDBJ whole genome shotgun (WGS) entry which is preliminary data.</text>
</comment>
<feature type="compositionally biased region" description="Polar residues" evidence="2">
    <location>
        <begin position="604"/>
        <end position="619"/>
    </location>
</feature>
<feature type="region of interest" description="Disordered" evidence="2">
    <location>
        <begin position="388"/>
        <end position="418"/>
    </location>
</feature>
<proteinExistence type="predicted"/>
<feature type="coiled-coil region" evidence="1">
    <location>
        <begin position="647"/>
        <end position="677"/>
    </location>
</feature>
<evidence type="ECO:0000256" key="1">
    <source>
        <dbReference type="SAM" id="Coils"/>
    </source>
</evidence>